<dbReference type="SMART" id="SM00906">
    <property type="entry name" value="Fungal_trans"/>
    <property type="match status" value="1"/>
</dbReference>
<sequence length="1133" mass="121831">MADANIGSSSGETRNDWETAAVAAAAAAAAAAVAVAAPDVPALLPPPPPAFDGLDGASTLHADLAPDPAAAPYDPNHSDAAGPAAIGAPSSALTGAALSSQAAETIPAGDAPAAIGNGSAKRPRASTKGKGKQKESSAAEASGSKDGSEEQQIKKRRRVVVACDTCRRKKIRCKGLPNDSHTCDNCATYGYKCAFTFSVKDNDGREGSGAASAGAGKGRTRGRYEILEAKIDSLLSIIRNLDPEIAMQWESGELGAGAGALTGVKKFGEAKPEPNTPVQPPTQAEASSSTLPSSSGAEGTGGRGDDNSDPTWFNRYQLPEPQAVASLLSTYFSTFHPLMPIVHRRSLERDLAFGRAEHDTAFRGLVFTLLAIASRLGTSAGEKQRLSELSEAERKTELEELEKRSDYYAAGSRMYHQVYAASLINVQVLLLTATFMHSSIGAGTAWTVLGVGIRILLDIGLHSERAYAGFSPFEQELRRRVFWGAYILDSIFAANMGRPPTLRLEECAVKLPLDVSEDALFEAEKGGPIDLTQPKGDQGSSANVTSGFIHLAKLNVIVGDVLRTLYFARVDPSYYLKEDGERPWIKQPTLVEADLGRLLQDLDEWAAEMPAHLKGQNVEAIFKLQAGILTCGVHDVRLYIMKPFLQQERLKAKLYPQCIDHARKLLDWVLKMFEDVSTTGIVFLFQQAFWSAATFMITVWHHYKNPDALAADQHLIEGTLKFILSSDPHYFSSIMHRALRLLQSIARRAMSEMEPARRERVSAYVNAEDPNGLSELASELARAEFATQPLHTQFGTSTGPNASQRALHNGGSADRTAGERPRVGSQEPWVRNATESPANSAPAASDGQGHYAAAAVTSNATGSGITAHVQDASAWIRSEVSAPGPATSASAASGSGAWSTGSDGMHAYVSVSQASMPGVPGGGAGPGPQHQPQHQPQQQQAFSSSEPMPMPQSMTYFNRGPNATGSAGPSIPPAFPYIQHFAAGHQQQQQHQQHHQHHDNNTNNNYNQHHHNHNHGHHQQGHHAQHGMVPVPHAEYPSAQPQFGFENSFADAHGIAAVQGPNPSLDDLAWTDYFASFLASLSSESNGAPGPEQQQQQQQQQPAPQQQQQQNHHQHHQQQHQQQHHHHRHQMSP</sequence>
<dbReference type="SUPFAM" id="SSF57701">
    <property type="entry name" value="Zn2/Cys6 DNA-binding domain"/>
    <property type="match status" value="1"/>
</dbReference>
<dbReference type="InterPro" id="IPR007219">
    <property type="entry name" value="XnlR_reg_dom"/>
</dbReference>
<dbReference type="InterPro" id="IPR001138">
    <property type="entry name" value="Zn2Cys6_DnaBD"/>
</dbReference>
<dbReference type="PANTHER" id="PTHR46910:SF1">
    <property type="entry name" value="MISCELLANEOUS ZN(II)2CYS6 TRANSCRIPTION FACTOR (EUROFUNG)-RELATED"/>
    <property type="match status" value="1"/>
</dbReference>
<feature type="region of interest" description="Disordered" evidence="3">
    <location>
        <begin position="791"/>
        <end position="847"/>
    </location>
</feature>
<feature type="region of interest" description="Disordered" evidence="3">
    <location>
        <begin position="40"/>
        <end position="86"/>
    </location>
</feature>
<feature type="region of interest" description="Disordered" evidence="3">
    <location>
        <begin position="1082"/>
        <end position="1133"/>
    </location>
</feature>
<proteinExistence type="predicted"/>
<dbReference type="AlphaFoldDB" id="A0AAN6G4T0"/>
<dbReference type="CDD" id="cd00067">
    <property type="entry name" value="GAL4"/>
    <property type="match status" value="1"/>
</dbReference>
<dbReference type="Pfam" id="PF00172">
    <property type="entry name" value="Zn_clus"/>
    <property type="match status" value="1"/>
</dbReference>
<feature type="compositionally biased region" description="Low complexity" evidence="3">
    <location>
        <begin position="62"/>
        <end position="86"/>
    </location>
</feature>
<evidence type="ECO:0000256" key="1">
    <source>
        <dbReference type="ARBA" id="ARBA00022723"/>
    </source>
</evidence>
<feature type="region of interest" description="Disordered" evidence="3">
    <location>
        <begin position="267"/>
        <end position="314"/>
    </location>
</feature>
<protein>
    <submittedName>
        <fullName evidence="5">Gypsy retrotransposon integrase-like protein 1</fullName>
    </submittedName>
</protein>
<name>A0AAN6G4T0_9BASI</name>
<feature type="compositionally biased region" description="Low complexity" evidence="3">
    <location>
        <begin position="927"/>
        <end position="954"/>
    </location>
</feature>
<keyword evidence="2" id="KW-0539">Nucleus</keyword>
<evidence type="ECO:0000313" key="6">
    <source>
        <dbReference type="Proteomes" id="UP001176521"/>
    </source>
</evidence>
<dbReference type="Proteomes" id="UP001176521">
    <property type="component" value="Unassembled WGS sequence"/>
</dbReference>
<feature type="compositionally biased region" description="Basic residues" evidence="3">
    <location>
        <begin position="1008"/>
        <end position="1025"/>
    </location>
</feature>
<dbReference type="CDD" id="cd12148">
    <property type="entry name" value="fungal_TF_MHR"/>
    <property type="match status" value="1"/>
</dbReference>
<dbReference type="GO" id="GO:0006351">
    <property type="term" value="P:DNA-templated transcription"/>
    <property type="evidence" value="ECO:0007669"/>
    <property type="project" value="InterPro"/>
</dbReference>
<gene>
    <name evidence="5" type="primary">GIN1_2</name>
    <name evidence="5" type="ORF">OC842_006836</name>
</gene>
<feature type="domain" description="Zn(2)-C6 fungal-type" evidence="4">
    <location>
        <begin position="162"/>
        <end position="195"/>
    </location>
</feature>
<dbReference type="PANTHER" id="PTHR46910">
    <property type="entry name" value="TRANSCRIPTION FACTOR PDR1"/>
    <property type="match status" value="1"/>
</dbReference>
<evidence type="ECO:0000313" key="5">
    <source>
        <dbReference type="EMBL" id="KAK0521277.1"/>
    </source>
</evidence>
<comment type="caution">
    <text evidence="5">The sequence shown here is derived from an EMBL/GenBank/DDBJ whole genome shotgun (WGS) entry which is preliminary data.</text>
</comment>
<dbReference type="EMBL" id="JAPDMQ010000690">
    <property type="protein sequence ID" value="KAK0521277.1"/>
    <property type="molecule type" value="Genomic_DNA"/>
</dbReference>
<keyword evidence="6" id="KW-1185">Reference proteome</keyword>
<keyword evidence="1" id="KW-0479">Metal-binding</keyword>
<dbReference type="GO" id="GO:0003677">
    <property type="term" value="F:DNA binding"/>
    <property type="evidence" value="ECO:0007669"/>
    <property type="project" value="InterPro"/>
</dbReference>
<organism evidence="5 6">
    <name type="scientific">Tilletia horrida</name>
    <dbReference type="NCBI Taxonomy" id="155126"/>
    <lineage>
        <taxon>Eukaryota</taxon>
        <taxon>Fungi</taxon>
        <taxon>Dikarya</taxon>
        <taxon>Basidiomycota</taxon>
        <taxon>Ustilaginomycotina</taxon>
        <taxon>Exobasidiomycetes</taxon>
        <taxon>Tilletiales</taxon>
        <taxon>Tilletiaceae</taxon>
        <taxon>Tilletia</taxon>
    </lineage>
</organism>
<dbReference type="PROSITE" id="PS00463">
    <property type="entry name" value="ZN2_CY6_FUNGAL_1"/>
    <property type="match status" value="1"/>
</dbReference>
<dbReference type="Gene3D" id="4.10.240.10">
    <property type="entry name" value="Zn(2)-C6 fungal-type DNA-binding domain"/>
    <property type="match status" value="1"/>
</dbReference>
<evidence type="ECO:0000259" key="4">
    <source>
        <dbReference type="PROSITE" id="PS50048"/>
    </source>
</evidence>
<feature type="compositionally biased region" description="Low complexity" evidence="3">
    <location>
        <begin position="979"/>
        <end position="991"/>
    </location>
</feature>
<dbReference type="PROSITE" id="PS50048">
    <property type="entry name" value="ZN2_CY6_FUNGAL_2"/>
    <property type="match status" value="1"/>
</dbReference>
<feature type="compositionally biased region" description="Basic residues" evidence="3">
    <location>
        <begin position="121"/>
        <end position="131"/>
    </location>
</feature>
<feature type="region of interest" description="Disordered" evidence="3">
    <location>
        <begin position="913"/>
        <end position="1042"/>
    </location>
</feature>
<dbReference type="InterPro" id="IPR050987">
    <property type="entry name" value="AtrR-like"/>
</dbReference>
<reference evidence="5" key="1">
    <citation type="journal article" date="2023" name="PhytoFront">
        <title>Draft Genome Resources of Seven Strains of Tilletia horrida, Causal Agent of Kernel Smut of Rice.</title>
        <authorList>
            <person name="Khanal S."/>
            <person name="Antony Babu S."/>
            <person name="Zhou X.G."/>
        </authorList>
    </citation>
    <scope>NUCLEOTIDE SEQUENCE</scope>
    <source>
        <strain evidence="5">TX3</strain>
    </source>
</reference>
<dbReference type="SMART" id="SM00066">
    <property type="entry name" value="GAL4"/>
    <property type="match status" value="1"/>
</dbReference>
<dbReference type="Pfam" id="PF04082">
    <property type="entry name" value="Fungal_trans"/>
    <property type="match status" value="1"/>
</dbReference>
<evidence type="ECO:0000256" key="3">
    <source>
        <dbReference type="SAM" id="MobiDB-lite"/>
    </source>
</evidence>
<evidence type="ECO:0000256" key="2">
    <source>
        <dbReference type="ARBA" id="ARBA00023242"/>
    </source>
</evidence>
<dbReference type="GO" id="GO:0000981">
    <property type="term" value="F:DNA-binding transcription factor activity, RNA polymerase II-specific"/>
    <property type="evidence" value="ECO:0007669"/>
    <property type="project" value="InterPro"/>
</dbReference>
<feature type="compositionally biased region" description="Low complexity" evidence="3">
    <location>
        <begin position="1093"/>
        <end position="1111"/>
    </location>
</feature>
<dbReference type="GO" id="GO:0008270">
    <property type="term" value="F:zinc ion binding"/>
    <property type="evidence" value="ECO:0007669"/>
    <property type="project" value="InterPro"/>
</dbReference>
<feature type="compositionally biased region" description="Polar residues" evidence="3">
    <location>
        <begin position="791"/>
        <end position="806"/>
    </location>
</feature>
<feature type="compositionally biased region" description="Basic residues" evidence="3">
    <location>
        <begin position="1112"/>
        <end position="1133"/>
    </location>
</feature>
<accession>A0AAN6G4T0</accession>
<feature type="region of interest" description="Disordered" evidence="3">
    <location>
        <begin position="109"/>
        <end position="154"/>
    </location>
</feature>
<dbReference type="InterPro" id="IPR036864">
    <property type="entry name" value="Zn2-C6_fun-type_DNA-bd_sf"/>
</dbReference>